<feature type="region of interest" description="Disordered" evidence="1">
    <location>
        <begin position="364"/>
        <end position="542"/>
    </location>
</feature>
<reference evidence="4 5" key="2">
    <citation type="submission" date="2019-04" db="EMBL/GenBank/DDBJ databases">
        <title>The genome sequence of big-headed turtle.</title>
        <authorList>
            <person name="Gong S."/>
        </authorList>
    </citation>
    <scope>NUCLEOTIDE SEQUENCE [LARGE SCALE GENOMIC DNA]</scope>
    <source>
        <strain evidence="4">DO16091913</strain>
        <tissue evidence="4">Muscle</tissue>
    </source>
</reference>
<feature type="region of interest" description="Disordered" evidence="1">
    <location>
        <begin position="124"/>
        <end position="222"/>
    </location>
</feature>
<dbReference type="PANTHER" id="PTHR14819">
    <property type="entry name" value="GTP-BINDING"/>
    <property type="match status" value="1"/>
</dbReference>
<dbReference type="Pfam" id="PF25496">
    <property type="entry name" value="URGCP"/>
    <property type="match status" value="1"/>
</dbReference>
<feature type="compositionally biased region" description="Basic and acidic residues" evidence="1">
    <location>
        <begin position="602"/>
        <end position="628"/>
    </location>
</feature>
<feature type="region of interest" description="Disordered" evidence="1">
    <location>
        <begin position="593"/>
        <end position="628"/>
    </location>
</feature>
<feature type="compositionally biased region" description="Polar residues" evidence="1">
    <location>
        <begin position="509"/>
        <end position="521"/>
    </location>
</feature>
<feature type="compositionally biased region" description="Basic and acidic residues" evidence="1">
    <location>
        <begin position="273"/>
        <end position="301"/>
    </location>
</feature>
<feature type="compositionally biased region" description="Polar residues" evidence="1">
    <location>
        <begin position="181"/>
        <end position="193"/>
    </location>
</feature>
<keyword evidence="4" id="KW-0030">Aminoacyl-tRNA synthetase</keyword>
<feature type="region of interest" description="Disordered" evidence="1">
    <location>
        <begin position="36"/>
        <end position="75"/>
    </location>
</feature>
<dbReference type="Proteomes" id="UP000297703">
    <property type="component" value="Unassembled WGS sequence"/>
</dbReference>
<keyword evidence="5" id="KW-1185">Reference proteome</keyword>
<gene>
    <name evidence="4" type="ORF">DR999_PMT21605</name>
</gene>
<keyword evidence="4" id="KW-0436">Ligase</keyword>
<evidence type="ECO:0000259" key="2">
    <source>
        <dbReference type="Pfam" id="PF25496"/>
    </source>
</evidence>
<feature type="domain" description="Up-regulator of cell proliferation-like" evidence="2">
    <location>
        <begin position="729"/>
        <end position="1027"/>
    </location>
</feature>
<name>A0A4D9DK85_9SAUR</name>
<dbReference type="InterPro" id="IPR057365">
    <property type="entry name" value="URGCP"/>
</dbReference>
<evidence type="ECO:0000256" key="1">
    <source>
        <dbReference type="SAM" id="MobiDB-lite"/>
    </source>
</evidence>
<dbReference type="OrthoDB" id="1597724at2759"/>
<evidence type="ECO:0000259" key="3">
    <source>
        <dbReference type="Pfam" id="PF25683"/>
    </source>
</evidence>
<protein>
    <submittedName>
        <fullName evidence="4">Tryptophanyl-tRNA synthetase</fullName>
    </submittedName>
</protein>
<comment type="caution">
    <text evidence="4">The sequence shown here is derived from an EMBL/GenBank/DDBJ whole genome shotgun (WGS) entry which is preliminary data.</text>
</comment>
<dbReference type="GO" id="GO:0004812">
    <property type="term" value="F:aminoacyl-tRNA ligase activity"/>
    <property type="evidence" value="ECO:0007669"/>
    <property type="project" value="UniProtKB-KW"/>
</dbReference>
<evidence type="ECO:0000313" key="4">
    <source>
        <dbReference type="EMBL" id="TFJ96597.1"/>
    </source>
</evidence>
<dbReference type="AlphaFoldDB" id="A0A4D9DK85"/>
<organism evidence="4 5">
    <name type="scientific">Platysternon megacephalum</name>
    <name type="common">big-headed turtle</name>
    <dbReference type="NCBI Taxonomy" id="55544"/>
    <lineage>
        <taxon>Eukaryota</taxon>
        <taxon>Metazoa</taxon>
        <taxon>Chordata</taxon>
        <taxon>Craniata</taxon>
        <taxon>Vertebrata</taxon>
        <taxon>Euteleostomi</taxon>
        <taxon>Archelosauria</taxon>
        <taxon>Testudinata</taxon>
        <taxon>Testudines</taxon>
        <taxon>Cryptodira</taxon>
        <taxon>Durocryptodira</taxon>
        <taxon>Testudinoidea</taxon>
        <taxon>Platysternidae</taxon>
        <taxon>Platysternon</taxon>
    </lineage>
</organism>
<dbReference type="InterPro" id="IPR030383">
    <property type="entry name" value="G_VLIG_dom"/>
</dbReference>
<feature type="domain" description="VLIG-type G" evidence="3">
    <location>
        <begin position="1056"/>
        <end position="1221"/>
    </location>
</feature>
<feature type="compositionally biased region" description="Basic and acidic residues" evidence="1">
    <location>
        <begin position="412"/>
        <end position="426"/>
    </location>
</feature>
<evidence type="ECO:0000313" key="5">
    <source>
        <dbReference type="Proteomes" id="UP000297703"/>
    </source>
</evidence>
<dbReference type="Pfam" id="PF25683">
    <property type="entry name" value="URGCP_GTPase"/>
    <property type="match status" value="1"/>
</dbReference>
<dbReference type="EMBL" id="QXTE01000635">
    <property type="protein sequence ID" value="TFJ96597.1"/>
    <property type="molecule type" value="Genomic_DNA"/>
</dbReference>
<feature type="region of interest" description="Disordered" evidence="1">
    <location>
        <begin position="263"/>
        <end position="352"/>
    </location>
</feature>
<feature type="compositionally biased region" description="Polar residues" evidence="1">
    <location>
        <begin position="386"/>
        <end position="395"/>
    </location>
</feature>
<dbReference type="PANTHER" id="PTHR14819:SF9">
    <property type="entry name" value="UP-REGULATOR OF CELL PROLIFERATION-LIKE"/>
    <property type="match status" value="1"/>
</dbReference>
<reference evidence="4 5" key="1">
    <citation type="submission" date="2019-04" db="EMBL/GenBank/DDBJ databases">
        <title>Draft genome of the big-headed turtle Platysternon megacephalum.</title>
        <authorList>
            <person name="Gong S."/>
        </authorList>
    </citation>
    <scope>NUCLEOTIDE SEQUENCE [LARGE SCALE GENOMIC DNA]</scope>
    <source>
        <strain evidence="4">DO16091913</strain>
        <tissue evidence="4">Muscle</tissue>
    </source>
</reference>
<accession>A0A4D9DK85</accession>
<feature type="region of interest" description="Disordered" evidence="1">
    <location>
        <begin position="95"/>
        <end position="114"/>
    </location>
</feature>
<sequence length="1251" mass="139962">MLKMYRNLLFIWHDANPGSRNSTEAVFAVDLLENRDSMSGQETPESPDEEKKNTGCFSAWNRPKAKKTLEPTDREKCKRKKKRCWPCALFSGTSKGSAGGLNQGEETPESPQDLVARKKGGLNQELESETHQTPVSKIGLNEGHVSESPQALEAREKGGLNQGLESEPHQAPQLGKKYGLNQAQASGTCQTSEMKVKESLNHGQGSQTPRAPELGWKDHIKQGHESQILRAPELGLKNSLNQGQGSQTPRALDVGFQYGFNQEQQPQTVQRPAPREKNSLNRGLEPEAQRDPGTKDTDAHKGGSNQGEGPSESPQVLEARRKGGLNQGLESELHQAPELGGKYGLNQAQASGCCQRPEIKVKESLNHEQRSQTPRALDVGFKYGFNQEQQPQTLQGPAPREKNSLNQGLEPEAQRDPRAKDTDAHKGGLNQGEETPESPQDLVARKKGGLNQELESETHQTQVPKGGLNEGQESESPQALEAREKGGLSQGLESEPHQAPQLGKKYGLNQAQASGTCQTSEMKVKESLNHGQGSQTPRAPELGWKDHIKQEHESQILRAPELGLKNSLNEGQGSQTPRALDVGFQYGFNQEQQPQTLQGPAPREKNSLNRGLEPEAQRDAGTKDTDAHKGRRAFHDLFCKLEMEQHQNKKFRLSNVLEVCPENTKDWTAQTVGDLPWHFLRKVMSLNVMARNTSLMNRATDDSEDWVDDEGQGSINFPYCSDIDTGASVNPLDILCAVLLCSDSFLQQEILSKMSMCQFALPLLLPALDTPKCTLLLWAMRDIVRKWRPHSLAESRGFREESLVLTKMPTISFVRLGSCSFSKSRLLNEVLSPSQQHHDFFIHRDMESGNVPREIADGLVEISWYFPSGLVNSDLFPEPVAVTNLRGDIESHWLQFSFLTQVSSAVFIITESIDEREYALLSSLQGSATKYYFILSGQSGNFYETQTFLKKLTPILKLKKSQLLMKDNIPSMAKFVKKLQSTIGHIMNSSQKKMGIENMVITAHELGIQVDEDCEKCQSARRYSEEIAAEIKDVAKYKKERLRLQGELWKNLAEVEKELCQMKKQKDTHPEVYKSQLRMKLLELRTEQNLCGEGSGFKHFINRLRQLHPVEKHYFLKWMKFNLDHIARGNLSRLREEYKQKCETLGDDPQQLAQLDKLISASSLGTEHFMRELGQFYEAECSMVKEGKILKSGRQFTHLPGIAADLMLEGFPMELIDGDITWSSLLHCAEGTKKGYKRPKGLVCTSPGGSQ</sequence>
<proteinExistence type="predicted"/>
<dbReference type="STRING" id="55544.A0A4D9DK85"/>
<dbReference type="InterPro" id="IPR052986">
    <property type="entry name" value="VLIG_GTPase"/>
</dbReference>